<dbReference type="GO" id="GO:0016579">
    <property type="term" value="P:protein deubiquitination"/>
    <property type="evidence" value="ECO:0007669"/>
    <property type="project" value="InterPro"/>
</dbReference>
<dbReference type="InterPro" id="IPR038765">
    <property type="entry name" value="Papain-like_cys_pep_sf"/>
</dbReference>
<dbReference type="SUPFAM" id="SSF54001">
    <property type="entry name" value="Cysteine proteinases"/>
    <property type="match status" value="1"/>
</dbReference>
<sequence length="246" mass="28242">MCEEKRKCLKSLFIHKFPKISVIHLKRFSQTVEFSEKLNTIVDFPLIGLDMSPYGAEDIVPCPSKLYAISNHSGTTYSGHYTAYCRHLYTEIWHEYNDSLVSSISSNSLVSGNAYILFYQQEAHPKYEQRDVDSVKSYCFVADPDSTLRTVHYSAENYDMFNTYSQDEEEGVQGALMHVSETRVSCLSIDLVVVNYWSRVSELTTSIFIAWLPTKNLSYTFSVGLQLRRDELRTGNFDLASRRLGK</sequence>
<dbReference type="GO" id="GO:0004843">
    <property type="term" value="F:cysteine-type deubiquitinase activity"/>
    <property type="evidence" value="ECO:0007669"/>
    <property type="project" value="UniProtKB-EC"/>
</dbReference>
<dbReference type="EC" id="3.4.19.12" evidence="2"/>
<comment type="catalytic activity">
    <reaction evidence="1">
        <text>Thiol-dependent hydrolysis of ester, thioester, amide, peptide and isopeptide bonds formed by the C-terminal Gly of ubiquitin (a 76-residue protein attached to proteins as an intracellular targeting signal).</text>
        <dbReference type="EC" id="3.4.19.12"/>
    </reaction>
</comment>
<dbReference type="PROSITE" id="PS50235">
    <property type="entry name" value="USP_3"/>
    <property type="match status" value="1"/>
</dbReference>
<dbReference type="InterPro" id="IPR050185">
    <property type="entry name" value="Ub_carboxyl-term_hydrolase"/>
</dbReference>
<evidence type="ECO:0000313" key="4">
    <source>
        <dbReference type="EMBL" id="CAG9818965.1"/>
    </source>
</evidence>
<keyword evidence="5" id="KW-1185">Reference proteome</keyword>
<protein>
    <recommendedName>
        <fullName evidence="2">ubiquitinyl hydrolase 1</fullName>
        <ecNumber evidence="2">3.4.19.12</ecNumber>
    </recommendedName>
</protein>
<proteinExistence type="predicted"/>
<organism evidence="4 5">
    <name type="scientific">Phaedon cochleariae</name>
    <name type="common">Mustard beetle</name>
    <dbReference type="NCBI Taxonomy" id="80249"/>
    <lineage>
        <taxon>Eukaryota</taxon>
        <taxon>Metazoa</taxon>
        <taxon>Ecdysozoa</taxon>
        <taxon>Arthropoda</taxon>
        <taxon>Hexapoda</taxon>
        <taxon>Insecta</taxon>
        <taxon>Pterygota</taxon>
        <taxon>Neoptera</taxon>
        <taxon>Endopterygota</taxon>
        <taxon>Coleoptera</taxon>
        <taxon>Polyphaga</taxon>
        <taxon>Cucujiformia</taxon>
        <taxon>Chrysomeloidea</taxon>
        <taxon>Chrysomelidae</taxon>
        <taxon>Chrysomelinae</taxon>
        <taxon>Chrysomelini</taxon>
        <taxon>Phaedon</taxon>
    </lineage>
</organism>
<evidence type="ECO:0000256" key="1">
    <source>
        <dbReference type="ARBA" id="ARBA00000707"/>
    </source>
</evidence>
<dbReference type="OrthoDB" id="265306at2759"/>
<evidence type="ECO:0000313" key="5">
    <source>
        <dbReference type="Proteomes" id="UP001153737"/>
    </source>
</evidence>
<dbReference type="Proteomes" id="UP001153737">
    <property type="component" value="Chromosome 2"/>
</dbReference>
<dbReference type="PANTHER" id="PTHR21646">
    <property type="entry name" value="UBIQUITIN CARBOXYL-TERMINAL HYDROLASE"/>
    <property type="match status" value="1"/>
</dbReference>
<dbReference type="EMBL" id="OU896708">
    <property type="protein sequence ID" value="CAG9818965.1"/>
    <property type="molecule type" value="Genomic_DNA"/>
</dbReference>
<dbReference type="PANTHER" id="PTHR21646:SF23">
    <property type="entry name" value="UBIQUITIN CARBOXYL-TERMINAL HYDROLASE USP2"/>
    <property type="match status" value="1"/>
</dbReference>
<gene>
    <name evidence="4" type="ORF">PHAECO_LOCUS6383</name>
</gene>
<evidence type="ECO:0000256" key="2">
    <source>
        <dbReference type="ARBA" id="ARBA00012759"/>
    </source>
</evidence>
<dbReference type="InterPro" id="IPR028889">
    <property type="entry name" value="USP"/>
</dbReference>
<accession>A0A9N9SGR6</accession>
<reference evidence="4" key="2">
    <citation type="submission" date="2022-10" db="EMBL/GenBank/DDBJ databases">
        <authorList>
            <consortium name="ENA_rothamsted_submissions"/>
            <consortium name="culmorum"/>
            <person name="King R."/>
        </authorList>
    </citation>
    <scope>NUCLEOTIDE SEQUENCE</scope>
</reference>
<evidence type="ECO:0000259" key="3">
    <source>
        <dbReference type="PROSITE" id="PS50235"/>
    </source>
</evidence>
<dbReference type="AlphaFoldDB" id="A0A9N9SGR6"/>
<reference evidence="4" key="1">
    <citation type="submission" date="2022-01" db="EMBL/GenBank/DDBJ databases">
        <authorList>
            <person name="King R."/>
        </authorList>
    </citation>
    <scope>NUCLEOTIDE SEQUENCE</scope>
</reference>
<dbReference type="InterPro" id="IPR001394">
    <property type="entry name" value="Peptidase_C19_UCH"/>
</dbReference>
<dbReference type="Pfam" id="PF00443">
    <property type="entry name" value="UCH"/>
    <property type="match status" value="1"/>
</dbReference>
<dbReference type="Gene3D" id="3.90.70.10">
    <property type="entry name" value="Cysteine proteinases"/>
    <property type="match status" value="1"/>
</dbReference>
<feature type="domain" description="USP" evidence="3">
    <location>
        <begin position="1"/>
        <end position="122"/>
    </location>
</feature>
<name>A0A9N9SGR6_PHACE</name>